<comment type="caution">
    <text evidence="2">The sequence shown here is derived from an EMBL/GenBank/DDBJ whole genome shotgun (WGS) entry which is preliminary data.</text>
</comment>
<dbReference type="Proteomes" id="UP000789359">
    <property type="component" value="Unassembled WGS sequence"/>
</dbReference>
<keyword evidence="1" id="KW-0812">Transmembrane</keyword>
<evidence type="ECO:0000313" key="3">
    <source>
        <dbReference type="Proteomes" id="UP000789359"/>
    </source>
</evidence>
<feature type="transmembrane region" description="Helical" evidence="1">
    <location>
        <begin position="67"/>
        <end position="83"/>
    </location>
</feature>
<feature type="transmembrane region" description="Helical" evidence="1">
    <location>
        <begin position="44"/>
        <end position="60"/>
    </location>
</feature>
<feature type="transmembrane region" description="Helical" evidence="1">
    <location>
        <begin position="7"/>
        <end position="32"/>
    </location>
</feature>
<name>A0ABM8Q796_9BACT</name>
<evidence type="ECO:0000256" key="1">
    <source>
        <dbReference type="SAM" id="Phobius"/>
    </source>
</evidence>
<dbReference type="RefSeq" id="WP_230057285.1">
    <property type="nucleotide sequence ID" value="NZ_CAJHOE010000004.1"/>
</dbReference>
<keyword evidence="3" id="KW-1185">Reference proteome</keyword>
<reference evidence="2 3" key="1">
    <citation type="submission" date="2020-11" db="EMBL/GenBank/DDBJ databases">
        <authorList>
            <person name="Peeters C."/>
        </authorList>
    </citation>
    <scope>NUCLEOTIDE SEQUENCE [LARGE SCALE GENOMIC DNA]</scope>
    <source>
        <strain evidence="2 3">LMG 8286</strain>
    </source>
</reference>
<organism evidence="2 3">
    <name type="scientific">Campylobacter suis</name>
    <dbReference type="NCBI Taxonomy" id="2790657"/>
    <lineage>
        <taxon>Bacteria</taxon>
        <taxon>Pseudomonadati</taxon>
        <taxon>Campylobacterota</taxon>
        <taxon>Epsilonproteobacteria</taxon>
        <taxon>Campylobacterales</taxon>
        <taxon>Campylobacteraceae</taxon>
        <taxon>Campylobacter</taxon>
    </lineage>
</organism>
<dbReference type="EMBL" id="CAJHOE010000004">
    <property type="protein sequence ID" value="CAD7288833.1"/>
    <property type="molecule type" value="Genomic_DNA"/>
</dbReference>
<accession>A0ABM8Q796</accession>
<gene>
    <name evidence="2" type="ORF">LMG8286_01543</name>
</gene>
<sequence length="109" mass="12792">MAFLRLFVIFITFSLMSLIGILCMYVDMQIFGLTYIAEESVTEIVQELMVFTVCILYACSIKNTKEFLRINILVFGFFTAILIREFDFVFDKISHGTGFGWLFWLALWR</sequence>
<evidence type="ECO:0000313" key="2">
    <source>
        <dbReference type="EMBL" id="CAD7288833.1"/>
    </source>
</evidence>
<proteinExistence type="predicted"/>
<keyword evidence="1" id="KW-0472">Membrane</keyword>
<keyword evidence="1" id="KW-1133">Transmembrane helix</keyword>
<protein>
    <submittedName>
        <fullName evidence="2">Uncharacterized protein</fullName>
    </submittedName>
</protein>